<evidence type="ECO:0008006" key="3">
    <source>
        <dbReference type="Google" id="ProtNLM"/>
    </source>
</evidence>
<proteinExistence type="predicted"/>
<accession>A0A0B8SYK5</accession>
<keyword evidence="2" id="KW-1185">Reference proteome</keyword>
<evidence type="ECO:0000313" key="1">
    <source>
        <dbReference type="EMBL" id="KGE12277.1"/>
    </source>
</evidence>
<gene>
    <name evidence="1" type="ORF">DI53_3927</name>
</gene>
<comment type="caution">
    <text evidence="1">The sequence shown here is derived from an EMBL/GenBank/DDBJ whole genome shotgun (WGS) entry which is preliminary data.</text>
</comment>
<dbReference type="PATRIC" id="fig|1229276.3.peg.4069"/>
<reference evidence="1 2" key="2">
    <citation type="journal article" date="2015" name="PLoS ONE">
        <title>Whole-Genome Optical Mapping and Finished Genome Sequence of Sphingobacterium deserti sp. nov., a New Species Isolated from the Western Desert of China.</title>
        <authorList>
            <person name="Teng C."/>
            <person name="Zhou Z."/>
            <person name="Molnar I."/>
            <person name="Li X."/>
            <person name="Tang R."/>
            <person name="Chen M."/>
            <person name="Wang L."/>
            <person name="Su S."/>
            <person name="Zhang W."/>
            <person name="Lin M."/>
        </authorList>
    </citation>
    <scope>NUCLEOTIDE SEQUENCE [LARGE SCALE GENOMIC DNA]</scope>
    <source>
        <strain evidence="2">ACCC05744</strain>
    </source>
</reference>
<protein>
    <recommendedName>
        <fullName evidence="3">Addiction module toxin RelE</fullName>
    </recommendedName>
</protein>
<dbReference type="GO" id="GO:0003723">
    <property type="term" value="F:RNA binding"/>
    <property type="evidence" value="ECO:0007669"/>
    <property type="project" value="InterPro"/>
</dbReference>
<reference evidence="2" key="1">
    <citation type="submission" date="2014-04" db="EMBL/GenBank/DDBJ databases">
        <title>Whole-Genome optical mapping and complete genome sequence of Sphingobacterium deserti sp. nov., a new spaces isolated from desert in the west of China.</title>
        <authorList>
            <person name="Teng C."/>
            <person name="Zhou Z."/>
            <person name="Li X."/>
            <person name="Chen M."/>
            <person name="Lin M."/>
            <person name="Wang L."/>
            <person name="Su S."/>
            <person name="Zhang C."/>
            <person name="Zhang W."/>
        </authorList>
    </citation>
    <scope>NUCLEOTIDE SEQUENCE [LARGE SCALE GENOMIC DNA]</scope>
    <source>
        <strain evidence="2">ACCC05744</strain>
    </source>
</reference>
<dbReference type="eggNOG" id="COG4680">
    <property type="taxonomic scope" value="Bacteria"/>
</dbReference>
<organism evidence="1 2">
    <name type="scientific">Sphingobacterium deserti</name>
    <dbReference type="NCBI Taxonomy" id="1229276"/>
    <lineage>
        <taxon>Bacteria</taxon>
        <taxon>Pseudomonadati</taxon>
        <taxon>Bacteroidota</taxon>
        <taxon>Sphingobacteriia</taxon>
        <taxon>Sphingobacteriales</taxon>
        <taxon>Sphingobacteriaceae</taxon>
        <taxon>Sphingobacterium</taxon>
    </lineage>
</organism>
<dbReference type="GO" id="GO:0110001">
    <property type="term" value="C:toxin-antitoxin complex"/>
    <property type="evidence" value="ECO:0007669"/>
    <property type="project" value="InterPro"/>
</dbReference>
<sequence>MVILFVCLLMRIIAVKTLKIYIKDFPKSEQPLLSWYDECESAEWNNPNELKAQFGTASIITDKRVVFNIHGNTYRLIVDIEYRLKIVFIVWFGTHKEYDKINAKKIDYVKAD</sequence>
<dbReference type="InterPro" id="IPR018669">
    <property type="entry name" value="Toxin_HigB"/>
</dbReference>
<dbReference type="STRING" id="1229276.DI53_3927"/>
<dbReference type="AlphaFoldDB" id="A0A0B8SYK5"/>
<name>A0A0B8SYK5_9SPHI</name>
<dbReference type="Proteomes" id="UP000031802">
    <property type="component" value="Unassembled WGS sequence"/>
</dbReference>
<evidence type="ECO:0000313" key="2">
    <source>
        <dbReference type="Proteomes" id="UP000031802"/>
    </source>
</evidence>
<dbReference type="Pfam" id="PF09907">
    <property type="entry name" value="HigB_toxin"/>
    <property type="match status" value="1"/>
</dbReference>
<dbReference type="EMBL" id="JJMU01000074">
    <property type="protein sequence ID" value="KGE12277.1"/>
    <property type="molecule type" value="Genomic_DNA"/>
</dbReference>
<dbReference type="GO" id="GO:0004519">
    <property type="term" value="F:endonuclease activity"/>
    <property type="evidence" value="ECO:0007669"/>
    <property type="project" value="InterPro"/>
</dbReference>